<dbReference type="AlphaFoldDB" id="A0AAN7BDJ6"/>
<name>A0AAN7BDJ6_9PEZI</name>
<dbReference type="Pfam" id="PF00956">
    <property type="entry name" value="NAP"/>
    <property type="match status" value="1"/>
</dbReference>
<evidence type="ECO:0000313" key="4">
    <source>
        <dbReference type="EMBL" id="KAK4217090.1"/>
    </source>
</evidence>
<dbReference type="InterPro" id="IPR002164">
    <property type="entry name" value="NAP_family"/>
</dbReference>
<comment type="caution">
    <text evidence="4">The sequence shown here is derived from an EMBL/GenBank/DDBJ whole genome shotgun (WGS) entry which is preliminary data.</text>
</comment>
<dbReference type="GO" id="GO:0006334">
    <property type="term" value="P:nucleosome assembly"/>
    <property type="evidence" value="ECO:0007669"/>
    <property type="project" value="InterPro"/>
</dbReference>
<dbReference type="Proteomes" id="UP001301769">
    <property type="component" value="Unassembled WGS sequence"/>
</dbReference>
<evidence type="ECO:0000313" key="5">
    <source>
        <dbReference type="Proteomes" id="UP001301769"/>
    </source>
</evidence>
<dbReference type="GO" id="GO:0005634">
    <property type="term" value="C:nucleus"/>
    <property type="evidence" value="ECO:0007669"/>
    <property type="project" value="InterPro"/>
</dbReference>
<accession>A0AAN7BDJ6</accession>
<sequence length="313" mass="35833">MAASLEDTGVTYGELADLEAEFEDVETEIIRKQFEMTKPLYEKRERLVSQIPNFWPLVLEQAPPDIDEWIQPTDSAVLLMSLTRLSVSHFEIENGGNGEPRSVSIRWEFNENDYFEDRVLEKKFWYRRSPEGYTALVSEPVEIRWKEGKDLTNGLLSLVKAVWDEEQQNGVTANKKEKKPLTAKQQALKAKIEEVGLGGQSFFCWFGYIGDRISAEESAAASAKEAENRARKRAGQPALPEAEEKEDEDDEDDDDDELEIFPAGEEVAIAISDDLWPGALKYFIHAQEDDEISDREFEEMMDQDSDEDDEMEE</sequence>
<dbReference type="SUPFAM" id="SSF143113">
    <property type="entry name" value="NAP-like"/>
    <property type="match status" value="1"/>
</dbReference>
<feature type="compositionally biased region" description="Acidic residues" evidence="3">
    <location>
        <begin position="241"/>
        <end position="259"/>
    </location>
</feature>
<proteinExistence type="inferred from homology"/>
<feature type="region of interest" description="Disordered" evidence="3">
    <location>
        <begin position="287"/>
        <end position="313"/>
    </location>
</feature>
<comment type="similarity">
    <text evidence="1 2">Belongs to the nucleosome assembly protein (NAP) family.</text>
</comment>
<evidence type="ECO:0000256" key="3">
    <source>
        <dbReference type="SAM" id="MobiDB-lite"/>
    </source>
</evidence>
<organism evidence="4 5">
    <name type="scientific">Rhypophila decipiens</name>
    <dbReference type="NCBI Taxonomy" id="261697"/>
    <lineage>
        <taxon>Eukaryota</taxon>
        <taxon>Fungi</taxon>
        <taxon>Dikarya</taxon>
        <taxon>Ascomycota</taxon>
        <taxon>Pezizomycotina</taxon>
        <taxon>Sordariomycetes</taxon>
        <taxon>Sordariomycetidae</taxon>
        <taxon>Sordariales</taxon>
        <taxon>Naviculisporaceae</taxon>
        <taxon>Rhypophila</taxon>
    </lineage>
</organism>
<evidence type="ECO:0000256" key="1">
    <source>
        <dbReference type="ARBA" id="ARBA00009947"/>
    </source>
</evidence>
<dbReference type="InterPro" id="IPR037231">
    <property type="entry name" value="NAP-like_sf"/>
</dbReference>
<evidence type="ECO:0000256" key="2">
    <source>
        <dbReference type="RuleBase" id="RU003876"/>
    </source>
</evidence>
<gene>
    <name evidence="4" type="ORF">QBC37DRAFT_415411</name>
</gene>
<feature type="compositionally biased region" description="Acidic residues" evidence="3">
    <location>
        <begin position="288"/>
        <end position="313"/>
    </location>
</feature>
<dbReference type="PANTHER" id="PTHR11875">
    <property type="entry name" value="TESTIS-SPECIFIC Y-ENCODED PROTEIN"/>
    <property type="match status" value="1"/>
</dbReference>
<dbReference type="EMBL" id="MU858062">
    <property type="protein sequence ID" value="KAK4217090.1"/>
    <property type="molecule type" value="Genomic_DNA"/>
</dbReference>
<feature type="region of interest" description="Disordered" evidence="3">
    <location>
        <begin position="227"/>
        <end position="264"/>
    </location>
</feature>
<reference evidence="4" key="1">
    <citation type="journal article" date="2023" name="Mol. Phylogenet. Evol.">
        <title>Genome-scale phylogeny and comparative genomics of the fungal order Sordariales.</title>
        <authorList>
            <person name="Hensen N."/>
            <person name="Bonometti L."/>
            <person name="Westerberg I."/>
            <person name="Brannstrom I.O."/>
            <person name="Guillou S."/>
            <person name="Cros-Aarteil S."/>
            <person name="Calhoun S."/>
            <person name="Haridas S."/>
            <person name="Kuo A."/>
            <person name="Mondo S."/>
            <person name="Pangilinan J."/>
            <person name="Riley R."/>
            <person name="LaButti K."/>
            <person name="Andreopoulos B."/>
            <person name="Lipzen A."/>
            <person name="Chen C."/>
            <person name="Yan M."/>
            <person name="Daum C."/>
            <person name="Ng V."/>
            <person name="Clum A."/>
            <person name="Steindorff A."/>
            <person name="Ohm R.A."/>
            <person name="Martin F."/>
            <person name="Silar P."/>
            <person name="Natvig D.O."/>
            <person name="Lalanne C."/>
            <person name="Gautier V."/>
            <person name="Ament-Velasquez S.L."/>
            <person name="Kruys A."/>
            <person name="Hutchinson M.I."/>
            <person name="Powell A.J."/>
            <person name="Barry K."/>
            <person name="Miller A.N."/>
            <person name="Grigoriev I.V."/>
            <person name="Debuchy R."/>
            <person name="Gladieux P."/>
            <person name="Hiltunen Thoren M."/>
            <person name="Johannesson H."/>
        </authorList>
    </citation>
    <scope>NUCLEOTIDE SEQUENCE</scope>
    <source>
        <strain evidence="4">PSN293</strain>
    </source>
</reference>
<protein>
    <submittedName>
        <fullName evidence="4">Nucleosome assembly protein</fullName>
    </submittedName>
</protein>
<reference evidence="4" key="2">
    <citation type="submission" date="2023-05" db="EMBL/GenBank/DDBJ databases">
        <authorList>
            <consortium name="Lawrence Berkeley National Laboratory"/>
            <person name="Steindorff A."/>
            <person name="Hensen N."/>
            <person name="Bonometti L."/>
            <person name="Westerberg I."/>
            <person name="Brannstrom I.O."/>
            <person name="Guillou S."/>
            <person name="Cros-Aarteil S."/>
            <person name="Calhoun S."/>
            <person name="Haridas S."/>
            <person name="Kuo A."/>
            <person name="Mondo S."/>
            <person name="Pangilinan J."/>
            <person name="Riley R."/>
            <person name="Labutti K."/>
            <person name="Andreopoulos B."/>
            <person name="Lipzen A."/>
            <person name="Chen C."/>
            <person name="Yanf M."/>
            <person name="Daum C."/>
            <person name="Ng V."/>
            <person name="Clum A."/>
            <person name="Ohm R."/>
            <person name="Martin F."/>
            <person name="Silar P."/>
            <person name="Natvig D."/>
            <person name="Lalanne C."/>
            <person name="Gautier V."/>
            <person name="Ament-Velasquez S.L."/>
            <person name="Kruys A."/>
            <person name="Hutchinson M.I."/>
            <person name="Powell A.J."/>
            <person name="Barry K."/>
            <person name="Miller A.N."/>
            <person name="Grigoriev I.V."/>
            <person name="Debuchy R."/>
            <person name="Gladieux P."/>
            <person name="Thoren M.H."/>
            <person name="Johannesson H."/>
        </authorList>
    </citation>
    <scope>NUCLEOTIDE SEQUENCE</scope>
    <source>
        <strain evidence="4">PSN293</strain>
    </source>
</reference>
<dbReference type="Gene3D" id="3.30.1120.90">
    <property type="entry name" value="Nucleosome assembly protein"/>
    <property type="match status" value="1"/>
</dbReference>
<keyword evidence="5" id="KW-1185">Reference proteome</keyword>